<evidence type="ECO:0000313" key="1">
    <source>
        <dbReference type="EMBL" id="MQY15124.1"/>
    </source>
</evidence>
<keyword evidence="2" id="KW-1185">Reference proteome</keyword>
<organism evidence="1 2">
    <name type="scientific">Streptomyces smaragdinus</name>
    <dbReference type="NCBI Taxonomy" id="2585196"/>
    <lineage>
        <taxon>Bacteria</taxon>
        <taxon>Bacillati</taxon>
        <taxon>Actinomycetota</taxon>
        <taxon>Actinomycetes</taxon>
        <taxon>Kitasatosporales</taxon>
        <taxon>Streptomycetaceae</taxon>
        <taxon>Streptomyces</taxon>
    </lineage>
</organism>
<name>A0A7K0CQU5_9ACTN</name>
<sequence>MIVFTRPEDQNTEPLQPFTVVYDWFDPHGHRNPVAVRIDAVEWLAAVLAGLLAAADEYRPHIPELQPAPDADPLHTNPLDLAMEVFTPVAVFSGHIDPLNNVDTL</sequence>
<protein>
    <submittedName>
        <fullName evidence="1">Uncharacterized protein</fullName>
    </submittedName>
</protein>
<reference evidence="1 2" key="1">
    <citation type="submission" date="2019-10" db="EMBL/GenBank/DDBJ databases">
        <title>Streptomyces smaragdinus sp. nov. and Streptomyces fabii sp. nov., isolated from the gut of fungus growing-termite Macrotermes natalensis.</title>
        <authorList>
            <person name="Schwitalla J."/>
            <person name="Benndorf R."/>
            <person name="Martin K."/>
            <person name="De Beer W."/>
            <person name="Kaster A.-K."/>
            <person name="Vollmers J."/>
            <person name="Poulsen M."/>
            <person name="Beemelmanns C."/>
        </authorList>
    </citation>
    <scope>NUCLEOTIDE SEQUENCE [LARGE SCALE GENOMIC DNA]</scope>
    <source>
        <strain evidence="1 2">RB5</strain>
    </source>
</reference>
<dbReference type="AlphaFoldDB" id="A0A7K0CQU5"/>
<gene>
    <name evidence="1" type="ORF">SRB5_53020</name>
</gene>
<comment type="caution">
    <text evidence="1">The sequence shown here is derived from an EMBL/GenBank/DDBJ whole genome shotgun (WGS) entry which is preliminary data.</text>
</comment>
<dbReference type="RefSeq" id="WP_153455968.1">
    <property type="nucleotide sequence ID" value="NZ_WEGJ01000029.1"/>
</dbReference>
<dbReference type="EMBL" id="WEGJ01000029">
    <property type="protein sequence ID" value="MQY15124.1"/>
    <property type="molecule type" value="Genomic_DNA"/>
</dbReference>
<accession>A0A7K0CQU5</accession>
<proteinExistence type="predicted"/>
<dbReference type="Proteomes" id="UP000466345">
    <property type="component" value="Unassembled WGS sequence"/>
</dbReference>
<evidence type="ECO:0000313" key="2">
    <source>
        <dbReference type="Proteomes" id="UP000466345"/>
    </source>
</evidence>